<dbReference type="InterPro" id="IPR036397">
    <property type="entry name" value="RNaseH_sf"/>
</dbReference>
<dbReference type="InterPro" id="IPR056924">
    <property type="entry name" value="SH3_Tf2-1"/>
</dbReference>
<dbReference type="PANTHER" id="PTHR37984">
    <property type="entry name" value="PROTEIN CBG26694"/>
    <property type="match status" value="1"/>
</dbReference>
<accession>A0AAD5YAK9</accession>
<dbReference type="GO" id="GO:0005634">
    <property type="term" value="C:nucleus"/>
    <property type="evidence" value="ECO:0007669"/>
    <property type="project" value="UniProtKB-ARBA"/>
</dbReference>
<dbReference type="CDD" id="cd00024">
    <property type="entry name" value="CD_CSD"/>
    <property type="match status" value="1"/>
</dbReference>
<dbReference type="SUPFAM" id="SSF54160">
    <property type="entry name" value="Chromo domain-like"/>
    <property type="match status" value="1"/>
</dbReference>
<protein>
    <recommendedName>
        <fullName evidence="3">Integrase catalytic domain-containing protein</fullName>
    </recommendedName>
</protein>
<dbReference type="InterPro" id="IPR016197">
    <property type="entry name" value="Chromo-like_dom_sf"/>
</dbReference>
<evidence type="ECO:0000256" key="2">
    <source>
        <dbReference type="SAM" id="MobiDB-lite"/>
    </source>
</evidence>
<dbReference type="EMBL" id="JANAWD010000825">
    <property type="protein sequence ID" value="KAJ3475626.1"/>
    <property type="molecule type" value="Genomic_DNA"/>
</dbReference>
<feature type="compositionally biased region" description="Low complexity" evidence="2">
    <location>
        <begin position="559"/>
        <end position="594"/>
    </location>
</feature>
<comment type="caution">
    <text evidence="4">The sequence shown here is derived from an EMBL/GenBank/DDBJ whole genome shotgun (WGS) entry which is preliminary data.</text>
</comment>
<dbReference type="Pfam" id="PF24626">
    <property type="entry name" value="SH3_Tf2-1"/>
    <property type="match status" value="1"/>
</dbReference>
<feature type="domain" description="Integrase catalytic" evidence="3">
    <location>
        <begin position="1"/>
        <end position="125"/>
    </location>
</feature>
<dbReference type="PANTHER" id="PTHR37984:SF5">
    <property type="entry name" value="PROTEIN NYNRIN-LIKE"/>
    <property type="match status" value="1"/>
</dbReference>
<proteinExistence type="predicted"/>
<dbReference type="InterPro" id="IPR012337">
    <property type="entry name" value="RNaseH-like_sf"/>
</dbReference>
<gene>
    <name evidence="4" type="ORF">NLI96_g11717</name>
</gene>
<feature type="compositionally biased region" description="Basic and acidic residues" evidence="2">
    <location>
        <begin position="488"/>
        <end position="499"/>
    </location>
</feature>
<dbReference type="PROSITE" id="PS50994">
    <property type="entry name" value="INTEGRASE"/>
    <property type="match status" value="1"/>
</dbReference>
<dbReference type="InterPro" id="IPR050951">
    <property type="entry name" value="Retrovirus_Pol_polyprotein"/>
</dbReference>
<evidence type="ECO:0000256" key="1">
    <source>
        <dbReference type="ARBA" id="ARBA00022884"/>
    </source>
</evidence>
<dbReference type="AlphaFoldDB" id="A0AAD5YAK9"/>
<dbReference type="GO" id="GO:0015074">
    <property type="term" value="P:DNA integration"/>
    <property type="evidence" value="ECO:0007669"/>
    <property type="project" value="InterPro"/>
</dbReference>
<dbReference type="Proteomes" id="UP001212997">
    <property type="component" value="Unassembled WGS sequence"/>
</dbReference>
<organism evidence="4 5">
    <name type="scientific">Meripilus lineatus</name>
    <dbReference type="NCBI Taxonomy" id="2056292"/>
    <lineage>
        <taxon>Eukaryota</taxon>
        <taxon>Fungi</taxon>
        <taxon>Dikarya</taxon>
        <taxon>Basidiomycota</taxon>
        <taxon>Agaricomycotina</taxon>
        <taxon>Agaricomycetes</taxon>
        <taxon>Polyporales</taxon>
        <taxon>Meripilaceae</taxon>
        <taxon>Meripilus</taxon>
    </lineage>
</organism>
<dbReference type="Gene3D" id="3.30.420.10">
    <property type="entry name" value="Ribonuclease H-like superfamily/Ribonuclease H"/>
    <property type="match status" value="1"/>
</dbReference>
<reference evidence="4" key="1">
    <citation type="submission" date="2022-07" db="EMBL/GenBank/DDBJ databases">
        <title>Genome Sequence of Physisporinus lineatus.</title>
        <authorList>
            <person name="Buettner E."/>
        </authorList>
    </citation>
    <scope>NUCLEOTIDE SEQUENCE</scope>
    <source>
        <strain evidence="4">VT162</strain>
    </source>
</reference>
<evidence type="ECO:0000259" key="3">
    <source>
        <dbReference type="PROSITE" id="PS50994"/>
    </source>
</evidence>
<feature type="region of interest" description="Disordered" evidence="2">
    <location>
        <begin position="475"/>
        <end position="499"/>
    </location>
</feature>
<feature type="compositionally biased region" description="Basic and acidic residues" evidence="2">
    <location>
        <begin position="654"/>
        <end position="663"/>
    </location>
</feature>
<dbReference type="GO" id="GO:0003723">
    <property type="term" value="F:RNA binding"/>
    <property type="evidence" value="ECO:0007669"/>
    <property type="project" value="UniProtKB-KW"/>
</dbReference>
<evidence type="ECO:0000313" key="5">
    <source>
        <dbReference type="Proteomes" id="UP001212997"/>
    </source>
</evidence>
<dbReference type="SUPFAM" id="SSF53098">
    <property type="entry name" value="Ribonuclease H-like"/>
    <property type="match status" value="1"/>
</dbReference>
<sequence length="663" mass="73288">MVHLVPSKQTYTAKNVAELVFSEVYKHHGLPKAIVSDRDVLFTSTFWTHLHKLLGVELRMSSAYHPESDGSTERANRTITQMLRQCVGPTQKNWVQKLPAIEFAINTARSNSTGYAPFFLNNGRMPRSMIWENAGPDEYPGVRAYAQKVKAAIMAAHDSILASRVKQTRDANRRRRPSPFVKNDLVYVSTKNINLPKGLARKLTPKFMGPYCINKDFGNNSYQLDLPSRLKRRGIHDVFHSSLLRVHEPNDDRLFPGRADNQIFELEDQEGEWTIEKIIGHKGKGRSAIFECLWKTGDRTWVPYDSIVHLGALTAYLEALDLEDIDSLDDGTGVPPPNDLQVYVGHLHMASPQDFRSLKTTHSLTLAHSNLPPLSYHSSSMAQPTFDPASTRPAVNSLYMMDPSTNSHIFLHNSQLRAIFIHDQRLREGKVNQDTAIPAGYDAVARIIADNPFYQNKLAQYDLASGKLRINGPPFPSLNRFAPKPVTRKTDQEEREERVKQGSMMLVLENLLDGGGNSFQKGGKRRFKGGEGRNSFIGKRHKHSSVTIPLDSDDETEGASDQPASTTTTTTPSGNPPTAAQPASTNSAQSGSSSVTPPSANGDIDTTMGSEAQPESGSSSSLDKLKFKKTRSSKAASSGKGKKPVGTSDADELMDYHTGEEGY</sequence>
<dbReference type="InterPro" id="IPR001584">
    <property type="entry name" value="Integrase_cat-core"/>
</dbReference>
<keyword evidence="5" id="KW-1185">Reference proteome</keyword>
<evidence type="ECO:0000313" key="4">
    <source>
        <dbReference type="EMBL" id="KAJ3475626.1"/>
    </source>
</evidence>
<name>A0AAD5YAK9_9APHY</name>
<keyword evidence="1" id="KW-0694">RNA-binding</keyword>
<feature type="region of interest" description="Disordered" evidence="2">
    <location>
        <begin position="513"/>
        <end position="663"/>
    </location>
</feature>